<reference evidence="5 6" key="1">
    <citation type="journal article" date="2014" name="Genome Announc.">
        <title>Draft genome sequences of eight enterohepatic helicobacter species isolated from both laboratory and wild rodents.</title>
        <authorList>
            <person name="Sheh A."/>
            <person name="Shen Z."/>
            <person name="Fox J.G."/>
        </authorList>
    </citation>
    <scope>NUCLEOTIDE SEQUENCE [LARGE SCALE GENOMIC DNA]</scope>
    <source>
        <strain evidence="5 6">MIT-03-7007</strain>
    </source>
</reference>
<dbReference type="GO" id="GO:0005975">
    <property type="term" value="P:carbohydrate metabolic process"/>
    <property type="evidence" value="ECO:0007669"/>
    <property type="project" value="InterPro"/>
</dbReference>
<dbReference type="PANTHER" id="PTHR34216">
    <property type="match status" value="1"/>
</dbReference>
<dbReference type="EMBL" id="JRPC02000013">
    <property type="protein sequence ID" value="TLE15783.1"/>
    <property type="molecule type" value="Genomic_DNA"/>
</dbReference>
<keyword evidence="6" id="KW-1185">Reference proteome</keyword>
<dbReference type="Proteomes" id="UP000029920">
    <property type="component" value="Unassembled WGS sequence"/>
</dbReference>
<reference evidence="4 7" key="2">
    <citation type="submission" date="2017-06" db="EMBL/GenBank/DDBJ databases">
        <title>Complete genome of Helicobacter apodemus.</title>
        <authorList>
            <person name="Cho S."/>
        </authorList>
    </citation>
    <scope>NUCLEOTIDE SEQUENCE [LARGE SCALE GENOMIC DNA]</scope>
    <source>
        <strain evidence="4">SCJK1</strain>
        <strain evidence="7">SNUVETPUB-15-01</strain>
    </source>
</reference>
<dbReference type="CDD" id="cd10918">
    <property type="entry name" value="CE4_NodB_like_5s_6s"/>
    <property type="match status" value="1"/>
</dbReference>
<dbReference type="EMBL" id="CP021886">
    <property type="protein sequence ID" value="AWI34259.1"/>
    <property type="molecule type" value="Genomic_DNA"/>
</dbReference>
<evidence type="ECO:0000313" key="5">
    <source>
        <dbReference type="EMBL" id="TLE15783.1"/>
    </source>
</evidence>
<dbReference type="PANTHER" id="PTHR34216:SF3">
    <property type="entry name" value="POLY-BETA-1,6-N-ACETYL-D-GLUCOSAMINE N-DEACETYLASE"/>
    <property type="match status" value="1"/>
</dbReference>
<dbReference type="InterPro" id="IPR002509">
    <property type="entry name" value="NODB_dom"/>
</dbReference>
<dbReference type="GO" id="GO:0005576">
    <property type="term" value="C:extracellular region"/>
    <property type="evidence" value="ECO:0007669"/>
    <property type="project" value="UniProtKB-SubCell"/>
</dbReference>
<dbReference type="GO" id="GO:0016810">
    <property type="term" value="F:hydrolase activity, acting on carbon-nitrogen (but not peptide) bonds"/>
    <property type="evidence" value="ECO:0007669"/>
    <property type="project" value="InterPro"/>
</dbReference>
<reference evidence="5" key="3">
    <citation type="submission" date="2018-04" db="EMBL/GenBank/DDBJ databases">
        <authorList>
            <person name="Sheh A."/>
            <person name="Shen Z."/>
            <person name="Mannion A.J."/>
            <person name="Fox J.G."/>
        </authorList>
    </citation>
    <scope>NUCLEOTIDE SEQUENCE</scope>
    <source>
        <strain evidence="5">MIT-03-7007</strain>
    </source>
</reference>
<evidence type="ECO:0000256" key="1">
    <source>
        <dbReference type="ARBA" id="ARBA00004613"/>
    </source>
</evidence>
<name>A0A099UK46_9HELI</name>
<evidence type="ECO:0000313" key="7">
    <source>
        <dbReference type="Proteomes" id="UP000244890"/>
    </source>
</evidence>
<dbReference type="Pfam" id="PF01522">
    <property type="entry name" value="Polysacc_deac_1"/>
    <property type="match status" value="1"/>
</dbReference>
<dbReference type="RefSeq" id="WP_034552301.1">
    <property type="nucleotide sequence ID" value="NZ_CP021886.1"/>
</dbReference>
<organism evidence="5 6">
    <name type="scientific">Helicobacter apodemus</name>
    <dbReference type="NCBI Taxonomy" id="135569"/>
    <lineage>
        <taxon>Bacteria</taxon>
        <taxon>Pseudomonadati</taxon>
        <taxon>Campylobacterota</taxon>
        <taxon>Epsilonproteobacteria</taxon>
        <taxon>Campylobacterales</taxon>
        <taxon>Helicobacteraceae</taxon>
        <taxon>Helicobacter</taxon>
    </lineage>
</organism>
<evidence type="ECO:0000256" key="2">
    <source>
        <dbReference type="ARBA" id="ARBA00022729"/>
    </source>
</evidence>
<dbReference type="OrthoDB" id="9776235at2"/>
<dbReference type="InterPro" id="IPR011330">
    <property type="entry name" value="Glyco_hydro/deAcase_b/a-brl"/>
</dbReference>
<dbReference type="Proteomes" id="UP000244890">
    <property type="component" value="Chromosome"/>
</dbReference>
<evidence type="ECO:0000259" key="3">
    <source>
        <dbReference type="PROSITE" id="PS51677"/>
    </source>
</evidence>
<dbReference type="SUPFAM" id="SSF88713">
    <property type="entry name" value="Glycoside hydrolase/deacetylase"/>
    <property type="match status" value="1"/>
</dbReference>
<feature type="domain" description="NodB homology" evidence="3">
    <location>
        <begin position="60"/>
        <end position="268"/>
    </location>
</feature>
<dbReference type="InterPro" id="IPR051398">
    <property type="entry name" value="Polysacch_Deacetylase"/>
</dbReference>
<comment type="subcellular location">
    <subcellularLocation>
        <location evidence="1">Secreted</location>
    </subcellularLocation>
</comment>
<dbReference type="Gene3D" id="3.20.20.370">
    <property type="entry name" value="Glycoside hydrolase/deacetylase"/>
    <property type="match status" value="1"/>
</dbReference>
<keyword evidence="2" id="KW-0732">Signal</keyword>
<protein>
    <submittedName>
        <fullName evidence="5">Polysaccharide deacetylase family protein</fullName>
    </submittedName>
</protein>
<dbReference type="AlphaFoldDB" id="A0A099UK46"/>
<evidence type="ECO:0000313" key="4">
    <source>
        <dbReference type="EMBL" id="AWI34259.1"/>
    </source>
</evidence>
<proteinExistence type="predicted"/>
<sequence>MNYPICILTLHHIHPFEDWLSVSPQLLGKALINIKQKGYNFISYAQFIEILQSKKNPLKKQVLLSIDDGYFDVYKYGFPVLKELKIPSVCFLITNTIVEKRQKEPVFKPHKTIDYTADIEYFLTAEEIFAMREWMAFDSHTASHYNCNTQDKETLEFELTTSKNKVAELFPQKDIFGFCYPRGKFNALSQETLRECGYSFAFSTIEGGACVESCDNFAIKRICISSASAKRGERDYLKRLNTKLFIYSTPILGSLKSKLKARKSRGSF</sequence>
<evidence type="ECO:0000313" key="6">
    <source>
        <dbReference type="Proteomes" id="UP000029920"/>
    </source>
</evidence>
<accession>A0A099UK46</accession>
<gene>
    <name evidence="4" type="ORF">CDV25_05410</name>
    <name evidence="5" type="ORF">LS72_005985</name>
</gene>
<dbReference type="KEGG" id="had:CDV25_05410"/>
<dbReference type="PROSITE" id="PS51677">
    <property type="entry name" value="NODB"/>
    <property type="match status" value="1"/>
</dbReference>